<gene>
    <name evidence="2" type="ORF">BST13_05285</name>
</gene>
<proteinExistence type="predicted"/>
<protein>
    <submittedName>
        <fullName evidence="2">Uncharacterized protein</fullName>
    </submittedName>
</protein>
<sequence length="78" mass="8359">MHASARNTHGLRVGQSAGELPDQSVTATGHLSRDGSQVPRVRRRGEEIEGSSLDRSGDIEIIEDLGGTKPEMCRTMGT</sequence>
<accession>A0A1X0B8X6</accession>
<feature type="region of interest" description="Disordered" evidence="1">
    <location>
        <begin position="1"/>
        <end position="59"/>
    </location>
</feature>
<evidence type="ECO:0000256" key="1">
    <source>
        <dbReference type="SAM" id="MobiDB-lite"/>
    </source>
</evidence>
<reference evidence="2 3" key="1">
    <citation type="submission" date="2017-02" db="EMBL/GenBank/DDBJ databases">
        <title>The new phylogeny of genus Mycobacterium.</title>
        <authorList>
            <person name="Tortoli E."/>
            <person name="Trovato A."/>
            <person name="Cirillo D.M."/>
        </authorList>
    </citation>
    <scope>NUCLEOTIDE SEQUENCE [LARGE SCALE GENOMIC DNA]</scope>
    <source>
        <strain evidence="2 3">RW6</strain>
    </source>
</reference>
<dbReference type="AlphaFoldDB" id="A0A1X0B8X6"/>
<keyword evidence="3" id="KW-1185">Reference proteome</keyword>
<name>A0A1X0B8X6_9MYCO</name>
<dbReference type="EMBL" id="MVHF01000003">
    <property type="protein sequence ID" value="ORA38780.1"/>
    <property type="molecule type" value="Genomic_DNA"/>
</dbReference>
<organism evidence="2 3">
    <name type="scientific">Mycobacterium aquaticum</name>
    <dbReference type="NCBI Taxonomy" id="1927124"/>
    <lineage>
        <taxon>Bacteria</taxon>
        <taxon>Bacillati</taxon>
        <taxon>Actinomycetota</taxon>
        <taxon>Actinomycetes</taxon>
        <taxon>Mycobacteriales</taxon>
        <taxon>Mycobacteriaceae</taxon>
        <taxon>Mycobacterium</taxon>
    </lineage>
</organism>
<dbReference type="Proteomes" id="UP000192448">
    <property type="component" value="Unassembled WGS sequence"/>
</dbReference>
<evidence type="ECO:0000313" key="2">
    <source>
        <dbReference type="EMBL" id="ORA38780.1"/>
    </source>
</evidence>
<comment type="caution">
    <text evidence="2">The sequence shown here is derived from an EMBL/GenBank/DDBJ whole genome shotgun (WGS) entry which is preliminary data.</text>
</comment>
<evidence type="ECO:0000313" key="3">
    <source>
        <dbReference type="Proteomes" id="UP000192448"/>
    </source>
</evidence>